<evidence type="ECO:0000259" key="1">
    <source>
        <dbReference type="Pfam" id="PF20247"/>
    </source>
</evidence>
<dbReference type="InterPro" id="IPR046537">
    <property type="entry name" value="DUF6602"/>
</dbReference>
<sequence>MNVVRRKGVEKISALLDLELNYSHAKHNFELGLPLEDSLKHFFRPYFPSRYGFSSGYIVDDTDTVSNQTDWLIYDSHNFSPLLAKIHGSEGAEWFPFDSVYGCVEVKRTLTISALEEAIKQIANTRKLRREPTNLLQVSPYIRIPEKVLHVSPDATFHEVCNSLYIGIYAFLPGDYSDPNDIYNKIEEMADNLGQENMPDFIAVHGHYYIRKAIRDKASGKLTINPFMEQANTYITVDCHKLTAGVFYTDLIYQFSNTNLSALRIQSDLGAFLQSEEDIKISGVSEYA</sequence>
<evidence type="ECO:0000313" key="2">
    <source>
        <dbReference type="EMBL" id="NHO68515.1"/>
    </source>
</evidence>
<feature type="domain" description="DUF6602" evidence="1">
    <location>
        <begin position="22"/>
        <end position="128"/>
    </location>
</feature>
<protein>
    <recommendedName>
        <fullName evidence="1">DUF6602 domain-containing protein</fullName>
    </recommendedName>
</protein>
<comment type="caution">
    <text evidence="2">The sequence shown here is derived from an EMBL/GenBank/DDBJ whole genome shotgun (WGS) entry which is preliminary data.</text>
</comment>
<keyword evidence="3" id="KW-1185">Reference proteome</keyword>
<gene>
    <name evidence="2" type="ORF">G8770_23430</name>
</gene>
<reference evidence="2" key="1">
    <citation type="submission" date="2020-03" db="EMBL/GenBank/DDBJ databases">
        <authorList>
            <person name="Guo F."/>
        </authorList>
    </citation>
    <scope>NUCLEOTIDE SEQUENCE</scope>
    <source>
        <strain evidence="2">JCM 30134</strain>
    </source>
</reference>
<accession>A0A9E5MQL1</accession>
<dbReference type="EMBL" id="JAAONZ010000035">
    <property type="protein sequence ID" value="NHO68515.1"/>
    <property type="molecule type" value="Genomic_DNA"/>
</dbReference>
<dbReference type="Proteomes" id="UP000787472">
    <property type="component" value="Unassembled WGS sequence"/>
</dbReference>
<dbReference type="RefSeq" id="WP_167192480.1">
    <property type="nucleotide sequence ID" value="NZ_JAAONZ010000035.1"/>
</dbReference>
<dbReference type="Pfam" id="PF20247">
    <property type="entry name" value="DUF6602"/>
    <property type="match status" value="1"/>
</dbReference>
<proteinExistence type="predicted"/>
<dbReference type="CDD" id="cd21173">
    <property type="entry name" value="NucC-like"/>
    <property type="match status" value="1"/>
</dbReference>
<name>A0A9E5MQL1_9GAMM</name>
<evidence type="ECO:0000313" key="3">
    <source>
        <dbReference type="Proteomes" id="UP000787472"/>
    </source>
</evidence>
<organism evidence="2 3">
    <name type="scientific">Pseudomaricurvus hydrocarbonicus</name>
    <dbReference type="NCBI Taxonomy" id="1470433"/>
    <lineage>
        <taxon>Bacteria</taxon>
        <taxon>Pseudomonadati</taxon>
        <taxon>Pseudomonadota</taxon>
        <taxon>Gammaproteobacteria</taxon>
        <taxon>Cellvibrionales</taxon>
        <taxon>Cellvibrionaceae</taxon>
        <taxon>Pseudomaricurvus</taxon>
    </lineage>
</organism>
<dbReference type="AlphaFoldDB" id="A0A9E5MQL1"/>